<accession>A0A397GT01</accession>
<keyword evidence="6" id="KW-1185">Reference proteome</keyword>
<dbReference type="PROSITE" id="PS50011">
    <property type="entry name" value="PROTEIN_KINASE_DOM"/>
    <property type="match status" value="1"/>
</dbReference>
<comment type="caution">
    <text evidence="5">The sequence shown here is derived from an EMBL/GenBank/DDBJ whole genome shotgun (WGS) entry which is preliminary data.</text>
</comment>
<proteinExistence type="predicted"/>
<dbReference type="GO" id="GO:0005886">
    <property type="term" value="C:plasma membrane"/>
    <property type="evidence" value="ECO:0007669"/>
    <property type="project" value="TreeGrafter"/>
</dbReference>
<dbReference type="Gene3D" id="1.10.510.10">
    <property type="entry name" value="Transferase(Phosphotransferase) domain 1"/>
    <property type="match status" value="3"/>
</dbReference>
<evidence type="ECO:0000256" key="1">
    <source>
        <dbReference type="ARBA" id="ARBA00022741"/>
    </source>
</evidence>
<reference evidence="5 6" key="1">
    <citation type="submission" date="2018-08" db="EMBL/GenBank/DDBJ databases">
        <title>Genome and evolution of the arbuscular mycorrhizal fungus Diversispora epigaea (formerly Glomus versiforme) and its bacterial endosymbionts.</title>
        <authorList>
            <person name="Sun X."/>
            <person name="Fei Z."/>
            <person name="Harrison M."/>
        </authorList>
    </citation>
    <scope>NUCLEOTIDE SEQUENCE [LARGE SCALE GENOMIC DNA]</scope>
    <source>
        <strain evidence="5 6">IT104</strain>
    </source>
</reference>
<dbReference type="Pfam" id="PF07714">
    <property type="entry name" value="PK_Tyr_Ser-Thr"/>
    <property type="match status" value="1"/>
</dbReference>
<dbReference type="PANTHER" id="PTHR27001">
    <property type="entry name" value="OS01G0253100 PROTEIN"/>
    <property type="match status" value="1"/>
</dbReference>
<dbReference type="InterPro" id="IPR001245">
    <property type="entry name" value="Ser-Thr/Tyr_kinase_cat_dom"/>
</dbReference>
<protein>
    <recommendedName>
        <fullName evidence="4">Protein kinase domain-containing protein</fullName>
    </recommendedName>
</protein>
<dbReference type="InterPro" id="IPR000719">
    <property type="entry name" value="Prot_kinase_dom"/>
</dbReference>
<dbReference type="InterPro" id="IPR011009">
    <property type="entry name" value="Kinase-like_dom_sf"/>
</dbReference>
<feature type="compositionally biased region" description="Basic residues" evidence="3">
    <location>
        <begin position="11"/>
        <end position="29"/>
    </location>
</feature>
<feature type="region of interest" description="Disordered" evidence="3">
    <location>
        <begin position="1"/>
        <end position="30"/>
    </location>
</feature>
<dbReference type="STRING" id="1348612.A0A397GT01"/>
<evidence type="ECO:0000256" key="3">
    <source>
        <dbReference type="SAM" id="MobiDB-lite"/>
    </source>
</evidence>
<sequence length="533" mass="62486">MWEMKETRKTEKMKKKREKRRNRKNRKSGGRFNLEKCSKCHQDNTGRNWCHPCDAKQFQNEFDKWTSEDREIDKFIQQIQLNANKYQEIIEWIPFDRLENDFVWCRKGEQDVVLKSLDNPTNKNDFLQEIKNQIKFRVKRSIAMYGITKNPIENEYMMVMKYAEYGSLRKLLNNKFEKLSWGKKFYILFTIAEGLKIKPVTENYTENIYGVIPYMAPETLGRGEYTQASDIYSFGMVMLEVLTSYPPCYNVPHSDVTLPQYADLLTDTRRHYITDFGLCKPVTENYTENIYGVIPYMAPETLGRGEYTQASDIYSFGMVMLEVLTSYPPCYNVPHRRDPTTIRRFIDGYKKTVNTENLPHSGWPLALNNNEKNKLANEVTKNRCVPLHEIIDTLSLNCNLTTAKQILYDAGIHFHAAAKKPFVSERHAFACISWCEKYKNNLLSGTSVEIGKQSWQIRVWRGVEERLSIECLEPTFKSGQNQFESNREHLEAIKDKIQNSEAFPRNINELKTALKMNGKIWIALFLKRLLPQC</sequence>
<gene>
    <name evidence="5" type="ORF">Glove_482g39</name>
</gene>
<dbReference type="OrthoDB" id="2318730at2759"/>
<feature type="domain" description="Protein kinase" evidence="4">
    <location>
        <begin position="75"/>
        <end position="391"/>
    </location>
</feature>
<dbReference type="GO" id="GO:0004672">
    <property type="term" value="F:protein kinase activity"/>
    <property type="evidence" value="ECO:0007669"/>
    <property type="project" value="InterPro"/>
</dbReference>
<dbReference type="Pfam" id="PF00069">
    <property type="entry name" value="Pkinase"/>
    <property type="match status" value="2"/>
</dbReference>
<evidence type="ECO:0000313" key="6">
    <source>
        <dbReference type="Proteomes" id="UP000266861"/>
    </source>
</evidence>
<evidence type="ECO:0000256" key="2">
    <source>
        <dbReference type="ARBA" id="ARBA00022840"/>
    </source>
</evidence>
<dbReference type="EMBL" id="PQFF01000421">
    <property type="protein sequence ID" value="RHZ51190.1"/>
    <property type="molecule type" value="Genomic_DNA"/>
</dbReference>
<evidence type="ECO:0000259" key="4">
    <source>
        <dbReference type="PROSITE" id="PS50011"/>
    </source>
</evidence>
<keyword evidence="2" id="KW-0067">ATP-binding</keyword>
<dbReference type="SUPFAM" id="SSF56112">
    <property type="entry name" value="Protein kinase-like (PK-like)"/>
    <property type="match status" value="2"/>
</dbReference>
<organism evidence="5 6">
    <name type="scientific">Diversispora epigaea</name>
    <dbReference type="NCBI Taxonomy" id="1348612"/>
    <lineage>
        <taxon>Eukaryota</taxon>
        <taxon>Fungi</taxon>
        <taxon>Fungi incertae sedis</taxon>
        <taxon>Mucoromycota</taxon>
        <taxon>Glomeromycotina</taxon>
        <taxon>Glomeromycetes</taxon>
        <taxon>Diversisporales</taxon>
        <taxon>Diversisporaceae</taxon>
        <taxon>Diversispora</taxon>
    </lineage>
</organism>
<keyword evidence="1" id="KW-0547">Nucleotide-binding</keyword>
<name>A0A397GT01_9GLOM</name>
<dbReference type="Proteomes" id="UP000266861">
    <property type="component" value="Unassembled WGS sequence"/>
</dbReference>
<dbReference type="GO" id="GO:0005524">
    <property type="term" value="F:ATP binding"/>
    <property type="evidence" value="ECO:0007669"/>
    <property type="project" value="UniProtKB-KW"/>
</dbReference>
<feature type="compositionally biased region" description="Basic and acidic residues" evidence="3">
    <location>
        <begin position="1"/>
        <end position="10"/>
    </location>
</feature>
<evidence type="ECO:0000313" key="5">
    <source>
        <dbReference type="EMBL" id="RHZ51190.1"/>
    </source>
</evidence>
<dbReference type="PANTHER" id="PTHR27001:SF931">
    <property type="entry name" value="OS11G0664100 PROTEIN"/>
    <property type="match status" value="1"/>
</dbReference>
<dbReference type="AlphaFoldDB" id="A0A397GT01"/>